<name>A0A9P8RR79_9PEZI</name>
<dbReference type="Proteomes" id="UP000750711">
    <property type="component" value="Unassembled WGS sequence"/>
</dbReference>
<evidence type="ECO:0000313" key="2">
    <source>
        <dbReference type="Proteomes" id="UP000750711"/>
    </source>
</evidence>
<organism evidence="1 2">
    <name type="scientific">Trichoglossum hirsutum</name>
    <dbReference type="NCBI Taxonomy" id="265104"/>
    <lineage>
        <taxon>Eukaryota</taxon>
        <taxon>Fungi</taxon>
        <taxon>Dikarya</taxon>
        <taxon>Ascomycota</taxon>
        <taxon>Pezizomycotina</taxon>
        <taxon>Geoglossomycetes</taxon>
        <taxon>Geoglossales</taxon>
        <taxon>Geoglossaceae</taxon>
        <taxon>Trichoglossum</taxon>
    </lineage>
</organism>
<dbReference type="Pfam" id="PF11578">
    <property type="entry name" value="DUF3237"/>
    <property type="match status" value="1"/>
</dbReference>
<reference evidence="1" key="1">
    <citation type="submission" date="2021-03" db="EMBL/GenBank/DDBJ databases">
        <title>Comparative genomics and phylogenomic investigation of the class Geoglossomycetes provide insights into ecological specialization and systematics.</title>
        <authorList>
            <person name="Melie T."/>
            <person name="Pirro S."/>
            <person name="Miller A.N."/>
            <person name="Quandt A."/>
        </authorList>
    </citation>
    <scope>NUCLEOTIDE SEQUENCE</scope>
    <source>
        <strain evidence="1">CAQ_001_2017</strain>
    </source>
</reference>
<gene>
    <name evidence="1" type="ORF">GP486_002925</name>
</gene>
<dbReference type="EMBL" id="JAGHQM010000361">
    <property type="protein sequence ID" value="KAH0562374.1"/>
    <property type="molecule type" value="Genomic_DNA"/>
</dbReference>
<sequence>MSGFPNLQPAFTLQEHIGNVSRGATVQVITFKGGSLKSEPGFSPAVDAKVAFGADFLRIDPSQKHVRLDVRSFLKNHNGSVGTEFSLQPLISFGYTGYIETTEAITKIFEGSPEAATVEFGNIFCHFTFETGDDSLKGLERGEFVGAGRFIVEHGKPLTVEYKISKLIKGS</sequence>
<comment type="caution">
    <text evidence="1">The sequence shown here is derived from an EMBL/GenBank/DDBJ whole genome shotgun (WGS) entry which is preliminary data.</text>
</comment>
<protein>
    <submittedName>
        <fullName evidence="1">Uncharacterized protein</fullName>
    </submittedName>
</protein>
<evidence type="ECO:0000313" key="1">
    <source>
        <dbReference type="EMBL" id="KAH0562374.1"/>
    </source>
</evidence>
<dbReference type="AlphaFoldDB" id="A0A9P8RR79"/>
<keyword evidence="2" id="KW-1185">Reference proteome</keyword>
<dbReference type="Gene3D" id="2.40.160.20">
    <property type="match status" value="1"/>
</dbReference>
<accession>A0A9P8RR79</accession>
<proteinExistence type="predicted"/>